<evidence type="ECO:0000259" key="2">
    <source>
        <dbReference type="Pfam" id="PF00174"/>
    </source>
</evidence>
<evidence type="ECO:0000256" key="1">
    <source>
        <dbReference type="SAM" id="SignalP"/>
    </source>
</evidence>
<sequence>MKTGCLYIILLLVCFSLHTVQAQVKEAPAFIKVTGEVKTPLQLTMTDLTKMKATMATLKDRDGIDHRYTGIAVQDILNQAGVTTGKELRGENLSKYLLVRCADGYEVVFSLAELDSAFTDRTVILAYEVDSKPLAADKGPFRLVVPGEKKPARSCMQVVELVVRFAKE</sequence>
<evidence type="ECO:0000313" key="4">
    <source>
        <dbReference type="Proteomes" id="UP000263900"/>
    </source>
</evidence>
<dbReference type="SUPFAM" id="SSF56524">
    <property type="entry name" value="Oxidoreductase molybdopterin-binding domain"/>
    <property type="match status" value="1"/>
</dbReference>
<dbReference type="Gene3D" id="3.90.420.10">
    <property type="entry name" value="Oxidoreductase, molybdopterin-binding domain"/>
    <property type="match status" value="1"/>
</dbReference>
<dbReference type="AlphaFoldDB" id="A0A3B7MPU3"/>
<dbReference type="Pfam" id="PF00174">
    <property type="entry name" value="Oxidored_molyb"/>
    <property type="match status" value="1"/>
</dbReference>
<reference evidence="3 4" key="1">
    <citation type="submission" date="2018-09" db="EMBL/GenBank/DDBJ databases">
        <title>Genome sequencing of strain 6GH32-13.</title>
        <authorList>
            <person name="Weon H.-Y."/>
            <person name="Heo J."/>
            <person name="Kwon S.-W."/>
        </authorList>
    </citation>
    <scope>NUCLEOTIDE SEQUENCE [LARGE SCALE GENOMIC DNA]</scope>
    <source>
        <strain evidence="3 4">5GH32-13</strain>
    </source>
</reference>
<dbReference type="OrthoDB" id="482420at2"/>
<gene>
    <name evidence="3" type="ORF">D3H65_15670</name>
</gene>
<feature type="chain" id="PRO_5017707076" evidence="1">
    <location>
        <begin position="23"/>
        <end position="168"/>
    </location>
</feature>
<proteinExistence type="predicted"/>
<name>A0A3B7MPU3_9BACT</name>
<protein>
    <submittedName>
        <fullName evidence="3">Molybdopterin-binding protein</fullName>
    </submittedName>
</protein>
<accession>A0A3B7MPU3</accession>
<dbReference type="RefSeq" id="WP_119051214.1">
    <property type="nucleotide sequence ID" value="NZ_CP032157.1"/>
</dbReference>
<organism evidence="3 4">
    <name type="scientific">Paraflavitalea soli</name>
    <dbReference type="NCBI Taxonomy" id="2315862"/>
    <lineage>
        <taxon>Bacteria</taxon>
        <taxon>Pseudomonadati</taxon>
        <taxon>Bacteroidota</taxon>
        <taxon>Chitinophagia</taxon>
        <taxon>Chitinophagales</taxon>
        <taxon>Chitinophagaceae</taxon>
        <taxon>Paraflavitalea</taxon>
    </lineage>
</organism>
<feature type="domain" description="Oxidoreductase molybdopterin-binding" evidence="2">
    <location>
        <begin position="31"/>
        <end position="147"/>
    </location>
</feature>
<dbReference type="KEGG" id="pseg:D3H65_15670"/>
<dbReference type="EMBL" id="CP032157">
    <property type="protein sequence ID" value="AXY75333.1"/>
    <property type="molecule type" value="Genomic_DNA"/>
</dbReference>
<keyword evidence="4" id="KW-1185">Reference proteome</keyword>
<keyword evidence="1" id="KW-0732">Signal</keyword>
<feature type="signal peptide" evidence="1">
    <location>
        <begin position="1"/>
        <end position="22"/>
    </location>
</feature>
<dbReference type="InterPro" id="IPR000572">
    <property type="entry name" value="OxRdtase_Mopterin-bd_dom"/>
</dbReference>
<dbReference type="Proteomes" id="UP000263900">
    <property type="component" value="Chromosome"/>
</dbReference>
<evidence type="ECO:0000313" key="3">
    <source>
        <dbReference type="EMBL" id="AXY75333.1"/>
    </source>
</evidence>
<dbReference type="InterPro" id="IPR036374">
    <property type="entry name" value="OxRdtase_Mopterin-bd_sf"/>
</dbReference>